<accession>A0A1U9LGG9</accession>
<dbReference type="NCBIfam" id="NF001159">
    <property type="entry name" value="PRK00150.1-3"/>
    <property type="match status" value="1"/>
</dbReference>
<feature type="active site" evidence="2">
    <location>
        <position position="134"/>
    </location>
</feature>
<comment type="caution">
    <text evidence="2">Lacks conserved residue(s) required for the propagation of feature annotation.</text>
</comment>
<protein>
    <recommendedName>
        <fullName evidence="2">Peptide deformylase-like</fullName>
    </recommendedName>
    <alternativeName>
        <fullName evidence="2">Polypeptide deformylase-like</fullName>
    </alternativeName>
</protein>
<dbReference type="InterPro" id="IPR036821">
    <property type="entry name" value="Peptide_deformylase_sf"/>
</dbReference>
<organism evidence="3 4">
    <name type="scientific">Acetobacter persici</name>
    <dbReference type="NCBI Taxonomy" id="1076596"/>
    <lineage>
        <taxon>Bacteria</taxon>
        <taxon>Pseudomonadati</taxon>
        <taxon>Pseudomonadota</taxon>
        <taxon>Alphaproteobacteria</taxon>
        <taxon>Acetobacterales</taxon>
        <taxon>Acetobacteraceae</taxon>
        <taxon>Acetobacter</taxon>
    </lineage>
</organism>
<dbReference type="Gene3D" id="3.90.45.10">
    <property type="entry name" value="Peptide deformylase"/>
    <property type="match status" value="1"/>
</dbReference>
<dbReference type="KEGG" id="aper:A0U91_12090"/>
<dbReference type="NCBIfam" id="NF009484">
    <property type="entry name" value="PRK12846.1-5"/>
    <property type="match status" value="1"/>
</dbReference>
<evidence type="ECO:0000313" key="3">
    <source>
        <dbReference type="EMBL" id="AQT05469.1"/>
    </source>
</evidence>
<evidence type="ECO:0000256" key="2">
    <source>
        <dbReference type="HAMAP-Rule" id="MF_00163"/>
    </source>
</evidence>
<dbReference type="PANTHER" id="PTHR10458">
    <property type="entry name" value="PEPTIDE DEFORMYLASE"/>
    <property type="match status" value="1"/>
</dbReference>
<dbReference type="Proteomes" id="UP000189055">
    <property type="component" value="Chromosome"/>
</dbReference>
<sequence>MTICPIVLFPDQRLRQVAAPVTVFDAGLAALAQDILESMRAAPGIGMTGPHIGVGQRVVVLELPDAARPQIYVNPEILWMSDDMIRQEEGSVSMPGVTEDIERAAKVRVQYQDLDGVTHVEEAEGLRAACHQHEIDQLNGLFWLQRLSGLRRRRVMDRYEKLQRRQKELR</sequence>
<name>A0A1U9LGG9_9PROT</name>
<dbReference type="PIRSF" id="PIRSF004749">
    <property type="entry name" value="Pep_def"/>
    <property type="match status" value="1"/>
</dbReference>
<dbReference type="Pfam" id="PF01327">
    <property type="entry name" value="Pep_deformylase"/>
    <property type="match status" value="1"/>
</dbReference>
<dbReference type="AlphaFoldDB" id="A0A1U9LGG9"/>
<reference evidence="3 4" key="1">
    <citation type="submission" date="2016-03" db="EMBL/GenBank/DDBJ databases">
        <title>Acetic acid bacteria sequencing.</title>
        <authorList>
            <person name="Brandt J."/>
            <person name="Jakob F."/>
            <person name="Vogel R.F."/>
        </authorList>
    </citation>
    <scope>NUCLEOTIDE SEQUENCE [LARGE SCALE GENOMIC DNA]</scope>
    <source>
        <strain evidence="3 4">TMW2.1084</strain>
    </source>
</reference>
<dbReference type="HAMAP" id="MF_00163">
    <property type="entry name" value="Pep_deformylase"/>
    <property type="match status" value="1"/>
</dbReference>
<dbReference type="STRING" id="1076596.A0U91_12090"/>
<comment type="similarity">
    <text evidence="1 2">Belongs to the polypeptide deformylase family.</text>
</comment>
<dbReference type="PRINTS" id="PR01576">
    <property type="entry name" value="PDEFORMYLASE"/>
</dbReference>
<dbReference type="InterPro" id="IPR023635">
    <property type="entry name" value="Peptide_deformylase"/>
</dbReference>
<evidence type="ECO:0000313" key="4">
    <source>
        <dbReference type="Proteomes" id="UP000189055"/>
    </source>
</evidence>
<dbReference type="EMBL" id="CP014687">
    <property type="protein sequence ID" value="AQT05469.1"/>
    <property type="molecule type" value="Genomic_DNA"/>
</dbReference>
<gene>
    <name evidence="3" type="ORF">A0U91_12090</name>
</gene>
<dbReference type="GO" id="GO:0042586">
    <property type="term" value="F:peptide deformylase activity"/>
    <property type="evidence" value="ECO:0007669"/>
    <property type="project" value="InterPro"/>
</dbReference>
<dbReference type="SUPFAM" id="SSF56420">
    <property type="entry name" value="Peptide deformylase"/>
    <property type="match status" value="1"/>
</dbReference>
<dbReference type="NCBIfam" id="TIGR00079">
    <property type="entry name" value="pept_deformyl"/>
    <property type="match status" value="1"/>
</dbReference>
<dbReference type="PANTHER" id="PTHR10458:SF22">
    <property type="entry name" value="PEPTIDE DEFORMYLASE"/>
    <property type="match status" value="1"/>
</dbReference>
<dbReference type="RefSeq" id="WP_077931248.1">
    <property type="nucleotide sequence ID" value="NZ_CP014687.1"/>
</dbReference>
<proteinExistence type="inferred from homology"/>
<dbReference type="CDD" id="cd00487">
    <property type="entry name" value="Pep_deformylase"/>
    <property type="match status" value="1"/>
</dbReference>
<evidence type="ECO:0000256" key="1">
    <source>
        <dbReference type="ARBA" id="ARBA00010759"/>
    </source>
</evidence>